<keyword evidence="5" id="KW-1185">Reference proteome</keyword>
<evidence type="ECO:0000313" key="5">
    <source>
        <dbReference type="Proteomes" id="UP000662770"/>
    </source>
</evidence>
<dbReference type="InterPro" id="IPR001647">
    <property type="entry name" value="HTH_TetR"/>
</dbReference>
<accession>A0ABX7QM87</accession>
<evidence type="ECO:0000313" key="4">
    <source>
        <dbReference type="EMBL" id="QSX32568.1"/>
    </source>
</evidence>
<reference evidence="4 5" key="1">
    <citation type="submission" date="2021-03" db="EMBL/GenBank/DDBJ databases">
        <title>Novel species identification of genus Shewanella.</title>
        <authorList>
            <person name="Liu G."/>
            <person name="Zhang Q."/>
        </authorList>
    </citation>
    <scope>NUCLEOTIDE SEQUENCE [LARGE SCALE GENOMIC DNA]</scope>
    <source>
        <strain evidence="4 5">FJAT-51800</strain>
    </source>
</reference>
<proteinExistence type="predicted"/>
<sequence>MSEIENKIIECASQLISLEGLSSFSFTKLAKMCCCSKSTLYSNFDSKEDLIIGIYIKKVDEIVAFNKCIIANPQFSAAEKLIMGCMYDVVRVAMDYKSSDRVSLIAATAQIYQFASKHLLCRLKESLLALNETFNQIEQELVSNCNLKEDRIHQALKTYRLQARGIVSCVSNKIYVENCISSTIEELYDGFVSIIAPEIIENTSISFLDCFEIINKNLKNRCNTDI</sequence>
<dbReference type="Proteomes" id="UP000662770">
    <property type="component" value="Chromosome"/>
</dbReference>
<dbReference type="SUPFAM" id="SSF46689">
    <property type="entry name" value="Homeodomain-like"/>
    <property type="match status" value="1"/>
</dbReference>
<dbReference type="PROSITE" id="PS50977">
    <property type="entry name" value="HTH_TETR_2"/>
    <property type="match status" value="1"/>
</dbReference>
<feature type="DNA-binding region" description="H-T-H motif" evidence="2">
    <location>
        <begin position="25"/>
        <end position="44"/>
    </location>
</feature>
<dbReference type="RefSeq" id="WP_207353810.1">
    <property type="nucleotide sequence ID" value="NZ_CP071503.1"/>
</dbReference>
<dbReference type="Pfam" id="PF00440">
    <property type="entry name" value="TetR_N"/>
    <property type="match status" value="1"/>
</dbReference>
<evidence type="ECO:0000259" key="3">
    <source>
        <dbReference type="PROSITE" id="PS50977"/>
    </source>
</evidence>
<dbReference type="InterPro" id="IPR009057">
    <property type="entry name" value="Homeodomain-like_sf"/>
</dbReference>
<keyword evidence="1 2" id="KW-0238">DNA-binding</keyword>
<organism evidence="4 5">
    <name type="scientific">Shewanella avicenniae</name>
    <dbReference type="NCBI Taxonomy" id="2814294"/>
    <lineage>
        <taxon>Bacteria</taxon>
        <taxon>Pseudomonadati</taxon>
        <taxon>Pseudomonadota</taxon>
        <taxon>Gammaproteobacteria</taxon>
        <taxon>Alteromonadales</taxon>
        <taxon>Shewanellaceae</taxon>
        <taxon>Shewanella</taxon>
    </lineage>
</organism>
<dbReference type="EMBL" id="CP071503">
    <property type="protein sequence ID" value="QSX32568.1"/>
    <property type="molecule type" value="Genomic_DNA"/>
</dbReference>
<evidence type="ECO:0000256" key="2">
    <source>
        <dbReference type="PROSITE-ProRule" id="PRU00335"/>
    </source>
</evidence>
<evidence type="ECO:0000256" key="1">
    <source>
        <dbReference type="ARBA" id="ARBA00023125"/>
    </source>
</evidence>
<gene>
    <name evidence="4" type="ORF">JYB87_12475</name>
</gene>
<name>A0ABX7QM87_9GAMM</name>
<feature type="domain" description="HTH tetR-type" evidence="3">
    <location>
        <begin position="2"/>
        <end position="62"/>
    </location>
</feature>
<protein>
    <submittedName>
        <fullName evidence="4">TetR/AcrR family transcriptional regulator</fullName>
    </submittedName>
</protein>
<dbReference type="Gene3D" id="1.10.357.10">
    <property type="entry name" value="Tetracycline Repressor, domain 2"/>
    <property type="match status" value="1"/>
</dbReference>